<feature type="transmembrane region" description="Helical" evidence="12">
    <location>
        <begin position="106"/>
        <end position="128"/>
    </location>
</feature>
<evidence type="ECO:0000256" key="12">
    <source>
        <dbReference type="SAM" id="Phobius"/>
    </source>
</evidence>
<keyword evidence="2" id="KW-1003">Cell membrane</keyword>
<keyword evidence="3 12" id="KW-0812">Transmembrane</keyword>
<organism evidence="13 14">
    <name type="scientific">Candidatus Doriopsillibacter californiensis</name>
    <dbReference type="NCBI Taxonomy" id="2970740"/>
    <lineage>
        <taxon>Bacteria</taxon>
        <taxon>Pseudomonadati</taxon>
        <taxon>Pseudomonadota</taxon>
        <taxon>Gammaproteobacteria</taxon>
        <taxon>Candidatus Tethybacterales</taxon>
        <taxon>Candidatus Persebacteraceae</taxon>
        <taxon>Candidatus Doriopsillibacter</taxon>
    </lineage>
</organism>
<feature type="transmembrane region" description="Helical" evidence="12">
    <location>
        <begin position="274"/>
        <end position="296"/>
    </location>
</feature>
<dbReference type="Pfam" id="PF02628">
    <property type="entry name" value="COX15-CtaA"/>
    <property type="match status" value="1"/>
</dbReference>
<evidence type="ECO:0000256" key="4">
    <source>
        <dbReference type="ARBA" id="ARBA00022723"/>
    </source>
</evidence>
<feature type="transmembrane region" description="Helical" evidence="12">
    <location>
        <begin position="241"/>
        <end position="262"/>
    </location>
</feature>
<evidence type="ECO:0000256" key="8">
    <source>
        <dbReference type="ARBA" id="ARBA00023133"/>
    </source>
</evidence>
<reference evidence="13" key="1">
    <citation type="submission" date="2022-08" db="EMBL/GenBank/DDBJ databases">
        <authorList>
            <person name="Dzunkova M."/>
            <person name="La Clair J."/>
            <person name="Tyml T."/>
            <person name="Doud D."/>
            <person name="Schulz F."/>
            <person name="Piquer S."/>
            <person name="Porcel Sanchis D."/>
            <person name="Osborn A."/>
            <person name="Robinson D."/>
            <person name="Louie K.B."/>
            <person name="Bowen B.P."/>
            <person name="Bowers R."/>
            <person name="Lee J."/>
            <person name="Arnau Llombart V."/>
            <person name="Diaz Villanueva W."/>
            <person name="Gosliner T."/>
            <person name="Northen T."/>
            <person name="Cheng J.-F."/>
            <person name="Burkart M.D."/>
            <person name="Woyke T."/>
        </authorList>
    </citation>
    <scope>NUCLEOTIDE SEQUENCE</scope>
    <source>
        <strain evidence="13">Df01</strain>
    </source>
</reference>
<feature type="transmembrane region" description="Helical" evidence="12">
    <location>
        <begin position="134"/>
        <end position="154"/>
    </location>
</feature>
<keyword evidence="5 12" id="KW-1133">Transmembrane helix</keyword>
<evidence type="ECO:0000256" key="1">
    <source>
        <dbReference type="ARBA" id="ARBA00004141"/>
    </source>
</evidence>
<keyword evidence="8" id="KW-0350">Heme biosynthesis</keyword>
<feature type="transmembrane region" description="Helical" evidence="12">
    <location>
        <begin position="77"/>
        <end position="94"/>
    </location>
</feature>
<keyword evidence="7" id="KW-0408">Iron</keyword>
<evidence type="ECO:0000256" key="7">
    <source>
        <dbReference type="ARBA" id="ARBA00023004"/>
    </source>
</evidence>
<reference evidence="13" key="2">
    <citation type="journal article" date="2023" name="Microbiome">
        <title>Synthase-selected sorting approach identifies a beta-lactone synthase in a nudibranch symbiotic bacterium.</title>
        <authorList>
            <person name="Dzunkova M."/>
            <person name="La Clair J.J."/>
            <person name="Tyml T."/>
            <person name="Doud D."/>
            <person name="Schulz F."/>
            <person name="Piquer-Esteban S."/>
            <person name="Porcel Sanchis D."/>
            <person name="Osborn A."/>
            <person name="Robinson D."/>
            <person name="Louie K.B."/>
            <person name="Bowen B.P."/>
            <person name="Bowers R.M."/>
            <person name="Lee J."/>
            <person name="Arnau V."/>
            <person name="Diaz-Villanueva W."/>
            <person name="Stepanauskas R."/>
            <person name="Gosliner T."/>
            <person name="Date S.V."/>
            <person name="Northen T.R."/>
            <person name="Cheng J.F."/>
            <person name="Burkart M.D."/>
            <person name="Woyke T."/>
        </authorList>
    </citation>
    <scope>NUCLEOTIDE SEQUENCE</scope>
    <source>
        <strain evidence="13">Df01</strain>
    </source>
</reference>
<evidence type="ECO:0000256" key="10">
    <source>
        <dbReference type="ARBA" id="ARBA00023157"/>
    </source>
</evidence>
<comment type="pathway">
    <text evidence="11">Porphyrin-containing compound metabolism.</text>
</comment>
<comment type="subcellular location">
    <subcellularLocation>
        <location evidence="1">Membrane</location>
        <topology evidence="1">Multi-pass membrane protein</topology>
    </subcellularLocation>
</comment>
<feature type="transmembrane region" description="Helical" evidence="12">
    <location>
        <begin position="302"/>
        <end position="320"/>
    </location>
</feature>
<evidence type="ECO:0000256" key="5">
    <source>
        <dbReference type="ARBA" id="ARBA00022989"/>
    </source>
</evidence>
<evidence type="ECO:0000313" key="14">
    <source>
        <dbReference type="Proteomes" id="UP001168167"/>
    </source>
</evidence>
<evidence type="ECO:0000256" key="6">
    <source>
        <dbReference type="ARBA" id="ARBA00023002"/>
    </source>
</evidence>
<keyword evidence="9 12" id="KW-0472">Membrane</keyword>
<keyword evidence="6" id="KW-0560">Oxidoreductase</keyword>
<evidence type="ECO:0000256" key="9">
    <source>
        <dbReference type="ARBA" id="ARBA00023136"/>
    </source>
</evidence>
<comment type="caution">
    <text evidence="13">The sequence shown here is derived from an EMBL/GenBank/DDBJ whole genome shotgun (WGS) entry which is preliminary data.</text>
</comment>
<keyword evidence="4" id="KW-0479">Metal-binding</keyword>
<dbReference type="PANTHER" id="PTHR35457:SF1">
    <property type="entry name" value="HEME A SYNTHASE"/>
    <property type="match status" value="1"/>
</dbReference>
<evidence type="ECO:0000256" key="11">
    <source>
        <dbReference type="ARBA" id="ARBA00023444"/>
    </source>
</evidence>
<accession>A0ABT7QK58</accession>
<protein>
    <submittedName>
        <fullName evidence="13">COX15/CtaA family protein</fullName>
    </submittedName>
</protein>
<evidence type="ECO:0000256" key="2">
    <source>
        <dbReference type="ARBA" id="ARBA00022475"/>
    </source>
</evidence>
<dbReference type="PANTHER" id="PTHR35457">
    <property type="entry name" value="HEME A SYNTHASE"/>
    <property type="match status" value="1"/>
</dbReference>
<keyword evidence="14" id="KW-1185">Reference proteome</keyword>
<gene>
    <name evidence="13" type="ORF">NQX30_01650</name>
</gene>
<dbReference type="InterPro" id="IPR003780">
    <property type="entry name" value="COX15/CtaA_fam"/>
</dbReference>
<dbReference type="Proteomes" id="UP001168167">
    <property type="component" value="Unassembled WGS sequence"/>
</dbReference>
<feature type="transmembrane region" description="Helical" evidence="12">
    <location>
        <begin position="166"/>
        <end position="187"/>
    </location>
</feature>
<evidence type="ECO:0000313" key="13">
    <source>
        <dbReference type="EMBL" id="MDM5147088.1"/>
    </source>
</evidence>
<evidence type="ECO:0000256" key="3">
    <source>
        <dbReference type="ARBA" id="ARBA00022692"/>
    </source>
</evidence>
<dbReference type="EMBL" id="JANQAO010000001">
    <property type="protein sequence ID" value="MDM5147088.1"/>
    <property type="molecule type" value="Genomic_DNA"/>
</dbReference>
<proteinExistence type="predicted"/>
<name>A0ABT7QK58_9GAMM</name>
<keyword evidence="10" id="KW-1015">Disulfide bond</keyword>
<sequence>MIKLSTRGLLAAAAPLALLVIVAGAFTRLSDAGLGCPDWPACYGQLIGVPDAATAAAHSPDWPLDPRKAWIEVGHRYIAGLLGLVLFAAAVLSLRSTPTGGKVMRNYAPTVLAVLVAGQALLGMLTVTDRLRPLVVSSHLLGGLLIIATIAYALATRPPTRAPTILRIVAVLAAATLAMQIFLGGWVSTNYAALACPDFPLCQNGWTPPVLDWRGFELERALHKNMDGSPISSAALATIHWVHRIGALVASVVLSFFAILLWRHGMRGGAVGLLVLLTAQIALGIINVVAGLPIWAAVAHNGIAALLAASVGALTAKLFTPSTAA</sequence>
<dbReference type="InterPro" id="IPR050450">
    <property type="entry name" value="COX15/CtaA_HemeA_synthase"/>
</dbReference>